<evidence type="ECO:0000313" key="1">
    <source>
        <dbReference type="EMBL" id="RKD25057.1"/>
    </source>
</evidence>
<keyword evidence="2" id="KW-1185">Reference proteome</keyword>
<organism evidence="1 2">
    <name type="scientific">Ammoniphilus oxalaticus</name>
    <dbReference type="NCBI Taxonomy" id="66863"/>
    <lineage>
        <taxon>Bacteria</taxon>
        <taxon>Bacillati</taxon>
        <taxon>Bacillota</taxon>
        <taxon>Bacilli</taxon>
        <taxon>Bacillales</taxon>
        <taxon>Paenibacillaceae</taxon>
        <taxon>Aneurinibacillus group</taxon>
        <taxon>Ammoniphilus</taxon>
    </lineage>
</organism>
<dbReference type="AlphaFoldDB" id="A0A419SLV7"/>
<dbReference type="OrthoDB" id="2680561at2"/>
<comment type="caution">
    <text evidence="1">The sequence shown here is derived from an EMBL/GenBank/DDBJ whole genome shotgun (WGS) entry which is preliminary data.</text>
</comment>
<sequence>MYYNTDDQFEVEYFDKEDYEEARRKDSAKLHRATIQMMEKRYSCSYPEFIMQAKSPEQRSALQQWSLAIRYLARYDEKLYV</sequence>
<reference evidence="1 2" key="1">
    <citation type="submission" date="2016-08" db="EMBL/GenBank/DDBJ databases">
        <title>Novel Firmicute Genomes.</title>
        <authorList>
            <person name="Poppleton D.I."/>
            <person name="Gribaldo S."/>
        </authorList>
    </citation>
    <scope>NUCLEOTIDE SEQUENCE [LARGE SCALE GENOMIC DNA]</scope>
    <source>
        <strain evidence="1 2">RAOx-1</strain>
    </source>
</reference>
<dbReference type="EMBL" id="MCHY01000007">
    <property type="protein sequence ID" value="RKD25057.1"/>
    <property type="molecule type" value="Genomic_DNA"/>
</dbReference>
<protein>
    <submittedName>
        <fullName evidence="1">Uncharacterized protein</fullName>
    </submittedName>
</protein>
<gene>
    <name evidence="1" type="ORF">BEP19_04340</name>
</gene>
<accession>A0A419SLV7</accession>
<proteinExistence type="predicted"/>
<name>A0A419SLV7_9BACL</name>
<dbReference type="Proteomes" id="UP000284219">
    <property type="component" value="Unassembled WGS sequence"/>
</dbReference>
<evidence type="ECO:0000313" key="2">
    <source>
        <dbReference type="Proteomes" id="UP000284219"/>
    </source>
</evidence>
<dbReference type="RefSeq" id="WP_120188877.1">
    <property type="nucleotide sequence ID" value="NZ_MCHY01000007.1"/>
</dbReference>